<comment type="caution">
    <text evidence="1">The sequence shown here is derived from an EMBL/GenBank/DDBJ whole genome shotgun (WGS) entry which is preliminary data.</text>
</comment>
<name>A0AAV7MZ55_PLEWA</name>
<accession>A0AAV7MZ55</accession>
<dbReference type="Proteomes" id="UP001066276">
    <property type="component" value="Chromosome 9"/>
</dbReference>
<reference evidence="1" key="1">
    <citation type="journal article" date="2022" name="bioRxiv">
        <title>Sequencing and chromosome-scale assembly of the giantPleurodeles waltlgenome.</title>
        <authorList>
            <person name="Brown T."/>
            <person name="Elewa A."/>
            <person name="Iarovenko S."/>
            <person name="Subramanian E."/>
            <person name="Araus A.J."/>
            <person name="Petzold A."/>
            <person name="Susuki M."/>
            <person name="Suzuki K.-i.T."/>
            <person name="Hayashi T."/>
            <person name="Toyoda A."/>
            <person name="Oliveira C."/>
            <person name="Osipova E."/>
            <person name="Leigh N.D."/>
            <person name="Simon A."/>
            <person name="Yun M.H."/>
        </authorList>
    </citation>
    <scope>NUCLEOTIDE SEQUENCE</scope>
    <source>
        <strain evidence="1">20211129_DDA</strain>
        <tissue evidence="1">Liver</tissue>
    </source>
</reference>
<sequence>MAVTSAAVRTVTAGIHRHWLLGPIESNVNQCRIAPRSLTAYRDSVQRQRSYRISPCPTLQVCIFGVVQYGVFCKCVCILSVAVCTANGILRLKDRRVDSWVVIVWADSCWRDGGGFVIASLSLTFGVADLCGCLYFGGFRDVDRIAVAEFRRRSGVLAVFCTAVSGIYHQCCNEGHNI</sequence>
<evidence type="ECO:0000313" key="2">
    <source>
        <dbReference type="Proteomes" id="UP001066276"/>
    </source>
</evidence>
<gene>
    <name evidence="1" type="ORF">NDU88_006395</name>
</gene>
<dbReference type="AlphaFoldDB" id="A0AAV7MZ55"/>
<organism evidence="1 2">
    <name type="scientific">Pleurodeles waltl</name>
    <name type="common">Iberian ribbed newt</name>
    <dbReference type="NCBI Taxonomy" id="8319"/>
    <lineage>
        <taxon>Eukaryota</taxon>
        <taxon>Metazoa</taxon>
        <taxon>Chordata</taxon>
        <taxon>Craniata</taxon>
        <taxon>Vertebrata</taxon>
        <taxon>Euteleostomi</taxon>
        <taxon>Amphibia</taxon>
        <taxon>Batrachia</taxon>
        <taxon>Caudata</taxon>
        <taxon>Salamandroidea</taxon>
        <taxon>Salamandridae</taxon>
        <taxon>Pleurodelinae</taxon>
        <taxon>Pleurodeles</taxon>
    </lineage>
</organism>
<evidence type="ECO:0000313" key="1">
    <source>
        <dbReference type="EMBL" id="KAJ1109026.1"/>
    </source>
</evidence>
<proteinExistence type="predicted"/>
<keyword evidence="2" id="KW-1185">Reference proteome</keyword>
<protein>
    <submittedName>
        <fullName evidence="1">Uncharacterized protein</fullName>
    </submittedName>
</protein>
<dbReference type="EMBL" id="JANPWB010000013">
    <property type="protein sequence ID" value="KAJ1109026.1"/>
    <property type="molecule type" value="Genomic_DNA"/>
</dbReference>